<feature type="transmembrane region" description="Helical" evidence="8">
    <location>
        <begin position="168"/>
        <end position="192"/>
    </location>
</feature>
<feature type="transmembrane region" description="Helical" evidence="8">
    <location>
        <begin position="98"/>
        <end position="121"/>
    </location>
</feature>
<evidence type="ECO:0000256" key="6">
    <source>
        <dbReference type="ARBA" id="ARBA00023136"/>
    </source>
</evidence>
<dbReference type="Gramene" id="arahy.Tifrunner.gnm2.ann2.Ah15g228200.1">
    <property type="protein sequence ID" value="arahy.Tifrunner.gnm2.ann2.Ah15g228200.1-CDS-1"/>
    <property type="gene ID" value="arahy.Tifrunner.gnm2.ann2.Ah15g228200"/>
</dbReference>
<evidence type="ECO:0000256" key="4">
    <source>
        <dbReference type="ARBA" id="ARBA00022989"/>
    </source>
</evidence>
<dbReference type="EMBL" id="SDMP01000015">
    <property type="protein sequence ID" value="RYR09478.1"/>
    <property type="molecule type" value="Genomic_DNA"/>
</dbReference>
<feature type="domain" description="PGG" evidence="9">
    <location>
        <begin position="32"/>
        <end position="156"/>
    </location>
</feature>
<evidence type="ECO:0000256" key="7">
    <source>
        <dbReference type="SAM" id="MobiDB-lite"/>
    </source>
</evidence>
<evidence type="ECO:0000256" key="2">
    <source>
        <dbReference type="ARBA" id="ARBA00022692"/>
    </source>
</evidence>
<keyword evidence="4 8" id="KW-1133">Transmembrane helix</keyword>
<keyword evidence="11" id="KW-1185">Reference proteome</keyword>
<evidence type="ECO:0000313" key="11">
    <source>
        <dbReference type="Proteomes" id="UP000289738"/>
    </source>
</evidence>
<dbReference type="STRING" id="3818.A0A444Z5N3"/>
<keyword evidence="3" id="KW-0677">Repeat</keyword>
<keyword evidence="2 8" id="KW-0812">Transmembrane</keyword>
<sequence>MGTAGDADADKGCAKFLKLNRVQSLAYQDKSKWFQDMRQSLSLTASIIATITFQSAINPPGGVVPAPTGETPICFPSNQTNIQICPGESVVALMKKKYYLGFLICNTICFISSLSVCLLLVSGLSLDNTSVTWFLLIGMCITITSLVVTYLFGAMMVTPEIIKNVGSAFAVIMIVWAAVFALVSFLLILRFVSSKNEKVKKHKEQETREQELARVKGSIGDP</sequence>
<comment type="subcellular location">
    <subcellularLocation>
        <location evidence="1">Membrane</location>
        <topology evidence="1">Multi-pass membrane protein</topology>
    </subcellularLocation>
</comment>
<dbReference type="PANTHER" id="PTHR24186:SF37">
    <property type="entry name" value="PGG DOMAIN-CONTAINING PROTEIN"/>
    <property type="match status" value="1"/>
</dbReference>
<evidence type="ECO:0000256" key="8">
    <source>
        <dbReference type="SAM" id="Phobius"/>
    </source>
</evidence>
<dbReference type="Pfam" id="PF13962">
    <property type="entry name" value="PGG"/>
    <property type="match status" value="1"/>
</dbReference>
<feature type="region of interest" description="Disordered" evidence="7">
    <location>
        <begin position="200"/>
        <end position="222"/>
    </location>
</feature>
<protein>
    <recommendedName>
        <fullName evidence="9">PGG domain-containing protein</fullName>
    </recommendedName>
</protein>
<dbReference type="PANTHER" id="PTHR24186">
    <property type="entry name" value="PROTEIN PHOSPHATASE 1 REGULATORY SUBUNIT"/>
    <property type="match status" value="1"/>
</dbReference>
<dbReference type="Proteomes" id="UP000289738">
    <property type="component" value="Chromosome B05"/>
</dbReference>
<evidence type="ECO:0000256" key="5">
    <source>
        <dbReference type="ARBA" id="ARBA00023043"/>
    </source>
</evidence>
<keyword evidence="5" id="KW-0040">ANK repeat</keyword>
<proteinExistence type="predicted"/>
<name>A0A444Z5N3_ARAHY</name>
<evidence type="ECO:0000256" key="3">
    <source>
        <dbReference type="ARBA" id="ARBA00022737"/>
    </source>
</evidence>
<gene>
    <name evidence="10" type="ORF">Ahy_B05g077824</name>
</gene>
<reference evidence="10 11" key="1">
    <citation type="submission" date="2019-01" db="EMBL/GenBank/DDBJ databases">
        <title>Sequencing of cultivated peanut Arachis hypogaea provides insights into genome evolution and oil improvement.</title>
        <authorList>
            <person name="Chen X."/>
        </authorList>
    </citation>
    <scope>NUCLEOTIDE SEQUENCE [LARGE SCALE GENOMIC DNA]</scope>
    <source>
        <strain evidence="11">cv. Fuhuasheng</strain>
        <tissue evidence="10">Leaves</tissue>
    </source>
</reference>
<dbReference type="GO" id="GO:0005886">
    <property type="term" value="C:plasma membrane"/>
    <property type="evidence" value="ECO:0007669"/>
    <property type="project" value="TreeGrafter"/>
</dbReference>
<keyword evidence="6 8" id="KW-0472">Membrane</keyword>
<dbReference type="OrthoDB" id="1166648at2759"/>
<feature type="transmembrane region" description="Helical" evidence="8">
    <location>
        <begin position="133"/>
        <end position="156"/>
    </location>
</feature>
<feature type="compositionally biased region" description="Basic and acidic residues" evidence="7">
    <location>
        <begin position="203"/>
        <end position="214"/>
    </location>
</feature>
<evidence type="ECO:0000256" key="1">
    <source>
        <dbReference type="ARBA" id="ARBA00004141"/>
    </source>
</evidence>
<comment type="caution">
    <text evidence="10">The sequence shown here is derived from an EMBL/GenBank/DDBJ whole genome shotgun (WGS) entry which is preliminary data.</text>
</comment>
<dbReference type="AlphaFoldDB" id="A0A444Z5N3"/>
<organism evidence="10 11">
    <name type="scientific">Arachis hypogaea</name>
    <name type="common">Peanut</name>
    <dbReference type="NCBI Taxonomy" id="3818"/>
    <lineage>
        <taxon>Eukaryota</taxon>
        <taxon>Viridiplantae</taxon>
        <taxon>Streptophyta</taxon>
        <taxon>Embryophyta</taxon>
        <taxon>Tracheophyta</taxon>
        <taxon>Spermatophyta</taxon>
        <taxon>Magnoliopsida</taxon>
        <taxon>eudicotyledons</taxon>
        <taxon>Gunneridae</taxon>
        <taxon>Pentapetalae</taxon>
        <taxon>rosids</taxon>
        <taxon>fabids</taxon>
        <taxon>Fabales</taxon>
        <taxon>Fabaceae</taxon>
        <taxon>Papilionoideae</taxon>
        <taxon>50 kb inversion clade</taxon>
        <taxon>dalbergioids sensu lato</taxon>
        <taxon>Dalbergieae</taxon>
        <taxon>Pterocarpus clade</taxon>
        <taxon>Arachis</taxon>
    </lineage>
</organism>
<evidence type="ECO:0000259" key="9">
    <source>
        <dbReference type="Pfam" id="PF13962"/>
    </source>
</evidence>
<evidence type="ECO:0000313" key="10">
    <source>
        <dbReference type="EMBL" id="RYR09478.1"/>
    </source>
</evidence>
<dbReference type="InterPro" id="IPR026961">
    <property type="entry name" value="PGG_dom"/>
</dbReference>
<accession>A0A444Z5N3</accession>